<feature type="non-terminal residue" evidence="2">
    <location>
        <position position="1"/>
    </location>
</feature>
<dbReference type="AlphaFoldDB" id="A0A812R0D9"/>
<dbReference type="EMBL" id="CAJNJA010018059">
    <property type="protein sequence ID" value="CAE7414099.1"/>
    <property type="molecule type" value="Genomic_DNA"/>
</dbReference>
<organism evidence="2 3">
    <name type="scientific">Symbiodinium necroappetens</name>
    <dbReference type="NCBI Taxonomy" id="1628268"/>
    <lineage>
        <taxon>Eukaryota</taxon>
        <taxon>Sar</taxon>
        <taxon>Alveolata</taxon>
        <taxon>Dinophyceae</taxon>
        <taxon>Suessiales</taxon>
        <taxon>Symbiodiniaceae</taxon>
        <taxon>Symbiodinium</taxon>
    </lineage>
</organism>
<sequence length="302" mass="33607">IAVGVRVMLRFNIDVADKLVNGACGIVQHVEAEDTGEAITIHKSQAATCRQGAHCKLDSTVTQQGQAYVALSRCPTRQHCTLEVFNPNCLKFNVHAEWALTRLKVQQAEQAGSELWQQLMKPPHSRQHYMDELAKLRRPNLPGLEEQNSQQLPWTCPQCGQETANTKAAIAAHKRVCPKKAAKPSRAKPKAIRASEDTSHDVEGEFFEKQEAARCGQHALNNALGFQFCTADDMRHAAETFLFENPDLQDELNMHAGAGGDYSIEVMMMALRSPAMARYDRVRWCMRDHRATCVADLEGTGV</sequence>
<evidence type="ECO:0000256" key="1">
    <source>
        <dbReference type="SAM" id="MobiDB-lite"/>
    </source>
</evidence>
<evidence type="ECO:0000313" key="2">
    <source>
        <dbReference type="EMBL" id="CAE7414099.1"/>
    </source>
</evidence>
<comment type="caution">
    <text evidence="2">The sequence shown here is derived from an EMBL/GenBank/DDBJ whole genome shotgun (WGS) entry which is preliminary data.</text>
</comment>
<dbReference type="InterPro" id="IPR051055">
    <property type="entry name" value="PIF1_helicase"/>
</dbReference>
<reference evidence="2" key="1">
    <citation type="submission" date="2021-02" db="EMBL/GenBank/DDBJ databases">
        <authorList>
            <person name="Dougan E. K."/>
            <person name="Rhodes N."/>
            <person name="Thang M."/>
            <person name="Chan C."/>
        </authorList>
    </citation>
    <scope>NUCLEOTIDE SEQUENCE</scope>
</reference>
<dbReference type="PANTHER" id="PTHR47642">
    <property type="entry name" value="ATP-DEPENDENT DNA HELICASE"/>
    <property type="match status" value="1"/>
</dbReference>
<name>A0A812R0D9_9DINO</name>
<feature type="non-terminal residue" evidence="2">
    <location>
        <position position="302"/>
    </location>
</feature>
<dbReference type="SUPFAM" id="SSF52540">
    <property type="entry name" value="P-loop containing nucleoside triphosphate hydrolases"/>
    <property type="match status" value="1"/>
</dbReference>
<protein>
    <submittedName>
        <fullName evidence="2">Uncharacterized protein</fullName>
    </submittedName>
</protein>
<gene>
    <name evidence="2" type="ORF">SNEC2469_LOCUS11382</name>
</gene>
<feature type="compositionally biased region" description="Basic residues" evidence="1">
    <location>
        <begin position="180"/>
        <end position="191"/>
    </location>
</feature>
<keyword evidence="3" id="KW-1185">Reference proteome</keyword>
<dbReference type="OrthoDB" id="435673at2759"/>
<feature type="region of interest" description="Disordered" evidence="1">
    <location>
        <begin position="180"/>
        <end position="199"/>
    </location>
</feature>
<dbReference type="InterPro" id="IPR027417">
    <property type="entry name" value="P-loop_NTPase"/>
</dbReference>
<dbReference type="Proteomes" id="UP000601435">
    <property type="component" value="Unassembled WGS sequence"/>
</dbReference>
<proteinExistence type="predicted"/>
<evidence type="ECO:0000313" key="3">
    <source>
        <dbReference type="Proteomes" id="UP000601435"/>
    </source>
</evidence>
<accession>A0A812R0D9</accession>